<evidence type="ECO:0000313" key="8">
    <source>
        <dbReference type="Proteomes" id="UP001629536"/>
    </source>
</evidence>
<dbReference type="EMBL" id="JBFNFH010000009">
    <property type="protein sequence ID" value="MFM1524959.1"/>
    <property type="molecule type" value="Genomic_DNA"/>
</dbReference>
<dbReference type="Gene3D" id="2.40.50.140">
    <property type="entry name" value="Nucleic acid-binding proteins"/>
    <property type="match status" value="1"/>
</dbReference>
<dbReference type="PANTHER" id="PTHR30001:SF0">
    <property type="entry name" value="RIBONUCLEASE G"/>
    <property type="match status" value="1"/>
</dbReference>
<keyword evidence="4" id="KW-0460">Magnesium</keyword>
<protein>
    <submittedName>
        <fullName evidence="7">Ribonuclease E/G</fullName>
    </submittedName>
</protein>
<dbReference type="InterPro" id="IPR019307">
    <property type="entry name" value="RNA-bd_AU-1/RNase_E/G"/>
</dbReference>
<reference evidence="7 8" key="1">
    <citation type="journal article" date="2024" name="Front. Microbiol.">
        <title>Pangenomic and biochemical analyses of Helcococcus ovis reveal widespread tetracycline resistance and a novel bacterial species, Helcococcus bovis.</title>
        <authorList>
            <person name="Cunha F."/>
            <person name="Zhai Y."/>
            <person name="Casaro S."/>
            <person name="Jones K.L."/>
            <person name="Hernandez M."/>
            <person name="Bisinotto R.S."/>
            <person name="Kariyawasam S."/>
            <person name="Brown M.B."/>
            <person name="Phillips A."/>
            <person name="Jeong K.C."/>
            <person name="Galvao K.N."/>
        </authorList>
    </citation>
    <scope>NUCLEOTIDE SEQUENCE [LARGE SCALE GENOMIC DNA]</scope>
    <source>
        <strain evidence="7 8">KG197</strain>
    </source>
</reference>
<dbReference type="SUPFAM" id="SSF50249">
    <property type="entry name" value="Nucleic acid-binding proteins"/>
    <property type="match status" value="1"/>
</dbReference>
<keyword evidence="3" id="KW-0378">Hydrolase</keyword>
<dbReference type="Proteomes" id="UP001629536">
    <property type="component" value="Unassembled WGS sequence"/>
</dbReference>
<evidence type="ECO:0000256" key="4">
    <source>
        <dbReference type="ARBA" id="ARBA00022842"/>
    </source>
</evidence>
<evidence type="ECO:0000256" key="5">
    <source>
        <dbReference type="ARBA" id="ARBA00022884"/>
    </source>
</evidence>
<evidence type="ECO:0000256" key="3">
    <source>
        <dbReference type="ARBA" id="ARBA00022801"/>
    </source>
</evidence>
<dbReference type="PANTHER" id="PTHR30001">
    <property type="entry name" value="RIBONUCLEASE"/>
    <property type="match status" value="1"/>
</dbReference>
<sequence>MDNFKFIFDDEKLICGEVKNNRLIDYIDVKKNIIGNIYRARIIDYLNSMDAYVLNIGEEKNALLRKKYLIDKVKLGDDVLVEVIKVPEDDKMIEVSQKISLSDGYVILMPYIKNNIKNIIYEFEIPYKLRSRGKLISNEELEGRYCKLVNDYKKLLKEKHMLPTPKLIYQGKFLRDYFIDYDMDVISNKKNEYANLVDKNFNPKYNEIISLDLANSRDRKVQSDEIEIVIDRLEALTVIDINSKYSNHALDKEKLSLEVNMKSIEEIAIQIKLRNIKKMLIIDFLRMNADNKLKLKNKIKDVFQEYGLQYKIMGFSNMDLFEIIVF</sequence>
<dbReference type="InterPro" id="IPR004659">
    <property type="entry name" value="RNase_E/G"/>
</dbReference>
<keyword evidence="8" id="KW-1185">Reference proteome</keyword>
<dbReference type="RefSeq" id="WP_408105820.1">
    <property type="nucleotide sequence ID" value="NZ_JBFNFH010000009.1"/>
</dbReference>
<accession>A0ABW9F6R4</accession>
<proteinExistence type="predicted"/>
<dbReference type="InterPro" id="IPR003029">
    <property type="entry name" value="S1_domain"/>
</dbReference>
<name>A0ABW9F6R4_9FIRM</name>
<feature type="domain" description="S1 motif" evidence="6">
    <location>
        <begin position="35"/>
        <end position="98"/>
    </location>
</feature>
<comment type="caution">
    <text evidence="7">The sequence shown here is derived from an EMBL/GenBank/DDBJ whole genome shotgun (WGS) entry which is preliminary data.</text>
</comment>
<evidence type="ECO:0000256" key="2">
    <source>
        <dbReference type="ARBA" id="ARBA00022723"/>
    </source>
</evidence>
<comment type="cofactor">
    <cofactor evidence="1">
        <name>Mg(2+)</name>
        <dbReference type="ChEBI" id="CHEBI:18420"/>
    </cofactor>
</comment>
<evidence type="ECO:0000313" key="7">
    <source>
        <dbReference type="EMBL" id="MFM1524959.1"/>
    </source>
</evidence>
<evidence type="ECO:0000259" key="6">
    <source>
        <dbReference type="PROSITE" id="PS50126"/>
    </source>
</evidence>
<dbReference type="InterPro" id="IPR012340">
    <property type="entry name" value="NA-bd_OB-fold"/>
</dbReference>
<keyword evidence="2" id="KW-0479">Metal-binding</keyword>
<organism evidence="7 8">
    <name type="scientific">Helcococcus bovis</name>
    <dbReference type="NCBI Taxonomy" id="3153252"/>
    <lineage>
        <taxon>Bacteria</taxon>
        <taxon>Bacillati</taxon>
        <taxon>Bacillota</taxon>
        <taxon>Tissierellia</taxon>
        <taxon>Tissierellales</taxon>
        <taxon>Peptoniphilaceae</taxon>
        <taxon>Helcococcus</taxon>
    </lineage>
</organism>
<dbReference type="SMART" id="SM00316">
    <property type="entry name" value="S1"/>
    <property type="match status" value="1"/>
</dbReference>
<gene>
    <name evidence="7" type="ORF">ABGF40_04660</name>
</gene>
<dbReference type="Pfam" id="PF10150">
    <property type="entry name" value="RNase_E_G"/>
    <property type="match status" value="1"/>
</dbReference>
<dbReference type="PROSITE" id="PS50126">
    <property type="entry name" value="S1"/>
    <property type="match status" value="1"/>
</dbReference>
<keyword evidence="5" id="KW-0694">RNA-binding</keyword>
<evidence type="ECO:0000256" key="1">
    <source>
        <dbReference type="ARBA" id="ARBA00001946"/>
    </source>
</evidence>